<organism evidence="3 4">
    <name type="scientific">Spizellomyces punctatus (strain DAOM BR117)</name>
    <dbReference type="NCBI Taxonomy" id="645134"/>
    <lineage>
        <taxon>Eukaryota</taxon>
        <taxon>Fungi</taxon>
        <taxon>Fungi incertae sedis</taxon>
        <taxon>Chytridiomycota</taxon>
        <taxon>Chytridiomycota incertae sedis</taxon>
        <taxon>Chytridiomycetes</taxon>
        <taxon>Spizellomycetales</taxon>
        <taxon>Spizellomycetaceae</taxon>
        <taxon>Spizellomyces</taxon>
    </lineage>
</organism>
<reference evidence="3 4" key="1">
    <citation type="submission" date="2009-08" db="EMBL/GenBank/DDBJ databases">
        <title>The Genome Sequence of Spizellomyces punctatus strain DAOM BR117.</title>
        <authorList>
            <consortium name="The Broad Institute Genome Sequencing Platform"/>
            <person name="Russ C."/>
            <person name="Cuomo C."/>
            <person name="Shea T."/>
            <person name="Young S.K."/>
            <person name="Zeng Q."/>
            <person name="Koehrsen M."/>
            <person name="Haas B."/>
            <person name="Borodovsky M."/>
            <person name="Guigo R."/>
            <person name="Alvarado L."/>
            <person name="Berlin A."/>
            <person name="Bochicchio J."/>
            <person name="Borenstein D."/>
            <person name="Chapman S."/>
            <person name="Chen Z."/>
            <person name="Engels R."/>
            <person name="Freedman E."/>
            <person name="Gellesch M."/>
            <person name="Goldberg J."/>
            <person name="Griggs A."/>
            <person name="Gujja S."/>
            <person name="Heiman D."/>
            <person name="Hepburn T."/>
            <person name="Howarth C."/>
            <person name="Jen D."/>
            <person name="Larson L."/>
            <person name="Lewis B."/>
            <person name="Mehta T."/>
            <person name="Park D."/>
            <person name="Pearson M."/>
            <person name="Roberts A."/>
            <person name="Saif S."/>
            <person name="Shenoy N."/>
            <person name="Sisk P."/>
            <person name="Stolte C."/>
            <person name="Sykes S."/>
            <person name="Thomson T."/>
            <person name="Walk T."/>
            <person name="White J."/>
            <person name="Yandava C."/>
            <person name="Burger G."/>
            <person name="Gray M.W."/>
            <person name="Holland P.W.H."/>
            <person name="King N."/>
            <person name="Lang F.B.F."/>
            <person name="Roger A.J."/>
            <person name="Ruiz-Trillo I."/>
            <person name="Lander E."/>
            <person name="Nusbaum C."/>
        </authorList>
    </citation>
    <scope>NUCLEOTIDE SEQUENCE [LARGE SCALE GENOMIC DNA]</scope>
    <source>
        <strain evidence="3 4">DAOM BR117</strain>
    </source>
</reference>
<evidence type="ECO:0000259" key="2">
    <source>
        <dbReference type="Pfam" id="PF11976"/>
    </source>
</evidence>
<dbReference type="Pfam" id="PF11976">
    <property type="entry name" value="Rad60-SLD"/>
    <property type="match status" value="1"/>
</dbReference>
<feature type="domain" description="Rad60/SUMO-like" evidence="2">
    <location>
        <begin position="235"/>
        <end position="302"/>
    </location>
</feature>
<dbReference type="SUPFAM" id="SSF54236">
    <property type="entry name" value="Ubiquitin-like"/>
    <property type="match status" value="1"/>
</dbReference>
<feature type="region of interest" description="Disordered" evidence="1">
    <location>
        <begin position="1"/>
        <end position="56"/>
    </location>
</feature>
<evidence type="ECO:0000313" key="4">
    <source>
        <dbReference type="Proteomes" id="UP000053201"/>
    </source>
</evidence>
<dbReference type="OrthoDB" id="442921at2759"/>
<evidence type="ECO:0000256" key="1">
    <source>
        <dbReference type="SAM" id="MobiDB-lite"/>
    </source>
</evidence>
<feature type="region of interest" description="Disordered" evidence="1">
    <location>
        <begin position="77"/>
        <end position="127"/>
    </location>
</feature>
<dbReference type="STRING" id="645134.A0A0L0HKH5"/>
<dbReference type="Proteomes" id="UP000053201">
    <property type="component" value="Unassembled WGS sequence"/>
</dbReference>
<dbReference type="GeneID" id="27686059"/>
<dbReference type="RefSeq" id="XP_016610010.1">
    <property type="nucleotide sequence ID" value="XM_016750765.1"/>
</dbReference>
<dbReference type="InterPro" id="IPR022617">
    <property type="entry name" value="Rad60/SUMO-like_dom"/>
</dbReference>
<dbReference type="Gene3D" id="3.10.20.90">
    <property type="entry name" value="Phosphatidylinositol 3-kinase Catalytic Subunit, Chain A, domain 1"/>
    <property type="match status" value="1"/>
</dbReference>
<keyword evidence="4" id="KW-1185">Reference proteome</keyword>
<feature type="compositionally biased region" description="Basic and acidic residues" evidence="1">
    <location>
        <begin position="97"/>
        <end position="108"/>
    </location>
</feature>
<dbReference type="InterPro" id="IPR029071">
    <property type="entry name" value="Ubiquitin-like_domsf"/>
</dbReference>
<feature type="region of interest" description="Disordered" evidence="1">
    <location>
        <begin position="172"/>
        <end position="202"/>
    </location>
</feature>
<evidence type="ECO:0000313" key="3">
    <source>
        <dbReference type="EMBL" id="KND01971.1"/>
    </source>
</evidence>
<name>A0A0L0HKH5_SPIPD</name>
<accession>A0A0L0HKH5</accession>
<dbReference type="AlphaFoldDB" id="A0A0L0HKH5"/>
<dbReference type="PANTHER" id="PTHR10562">
    <property type="entry name" value="SMALL UBIQUITIN-RELATED MODIFIER"/>
    <property type="match status" value="1"/>
</dbReference>
<proteinExistence type="predicted"/>
<gene>
    <name evidence="3" type="ORF">SPPG_02478</name>
</gene>
<protein>
    <recommendedName>
        <fullName evidence="2">Rad60/SUMO-like domain-containing protein</fullName>
    </recommendedName>
</protein>
<sequence length="313" mass="35473">MVNLNSHPPEQAPRTLTEFDTMTSPRSRRSIRDIYIPRPQDGTSSSSDSEEETDLQDIGRIRQRFLHTDDRSAFERTVLSRTSRRRTNGTLADQGNESERSDVTRRWTVDPWRNPSERSANENRQNLRRRAVVRGALSHVRRQPYDEETTRFAAQLARNLSYASFQRAEMTANGTDTSTNAESSSETSSSEESAPLPPLAPIPITADANSITIHADMTPEPTVSRIMDPLSPYVRIVVLPPDNSTDPIPFKIRRTTPLERLMDVYCRRTGRSALWSEFMFGDARLLGKQTPEELGVEKAAVIRYVELGERVGR</sequence>
<feature type="compositionally biased region" description="Low complexity" evidence="1">
    <location>
        <begin position="175"/>
        <end position="194"/>
    </location>
</feature>
<dbReference type="VEuPathDB" id="FungiDB:SPPG_02478"/>
<dbReference type="EMBL" id="KQ257453">
    <property type="protein sequence ID" value="KND01971.1"/>
    <property type="molecule type" value="Genomic_DNA"/>
</dbReference>
<dbReference type="InParanoid" id="A0A0L0HKH5"/>